<dbReference type="GO" id="GO:0008270">
    <property type="term" value="F:zinc ion binding"/>
    <property type="evidence" value="ECO:0007669"/>
    <property type="project" value="TreeGrafter"/>
</dbReference>
<dbReference type="PANTHER" id="PTHR30134">
    <property type="entry name" value="HYDROGENASE PROTEIN ASSEMBLY PROTEIN, NICKEL CHAPERONE"/>
    <property type="match status" value="1"/>
</dbReference>
<evidence type="ECO:0000259" key="8">
    <source>
        <dbReference type="Pfam" id="PF02492"/>
    </source>
</evidence>
<dbReference type="GO" id="GO:0016151">
    <property type="term" value="F:nickel cation binding"/>
    <property type="evidence" value="ECO:0007669"/>
    <property type="project" value="InterPro"/>
</dbReference>
<dbReference type="GO" id="GO:0005525">
    <property type="term" value="F:GTP binding"/>
    <property type="evidence" value="ECO:0007669"/>
    <property type="project" value="UniProtKB-KW"/>
</dbReference>
<dbReference type="InterPro" id="IPR027417">
    <property type="entry name" value="P-loop_NTPase"/>
</dbReference>
<keyword evidence="7" id="KW-0342">GTP-binding</keyword>
<dbReference type="GO" id="GO:0051604">
    <property type="term" value="P:protein maturation"/>
    <property type="evidence" value="ECO:0007669"/>
    <property type="project" value="InterPro"/>
</dbReference>
<protein>
    <submittedName>
        <fullName evidence="9">Hydrogenase nickel incorporation protein HypB</fullName>
    </submittedName>
</protein>
<dbReference type="EMBL" id="FMYU01000009">
    <property type="protein sequence ID" value="SDC79078.1"/>
    <property type="molecule type" value="Genomic_DNA"/>
</dbReference>
<dbReference type="Proteomes" id="UP000199411">
    <property type="component" value="Unassembled WGS sequence"/>
</dbReference>
<dbReference type="OrthoDB" id="9802035at2"/>
<keyword evidence="2" id="KW-0533">Nickel</keyword>
<accession>A0A1G6PGC1</accession>
<keyword evidence="10" id="KW-1185">Reference proteome</keyword>
<evidence type="ECO:0000256" key="7">
    <source>
        <dbReference type="ARBA" id="ARBA00023134"/>
    </source>
</evidence>
<feature type="domain" description="CobW/HypB/UreG nucleotide-binding" evidence="8">
    <location>
        <begin position="35"/>
        <end position="192"/>
    </location>
</feature>
<dbReference type="NCBIfam" id="TIGR00073">
    <property type="entry name" value="hypB"/>
    <property type="match status" value="1"/>
</dbReference>
<evidence type="ECO:0000256" key="3">
    <source>
        <dbReference type="ARBA" id="ARBA00022723"/>
    </source>
</evidence>
<dbReference type="InterPro" id="IPR003495">
    <property type="entry name" value="CobW/HypB/UreG_nucleotide-bd"/>
</dbReference>
<keyword evidence="5" id="KW-0378">Hydrolase</keyword>
<dbReference type="SUPFAM" id="SSF52540">
    <property type="entry name" value="P-loop containing nucleoside triphosphate hydrolases"/>
    <property type="match status" value="1"/>
</dbReference>
<evidence type="ECO:0000256" key="5">
    <source>
        <dbReference type="ARBA" id="ARBA00022801"/>
    </source>
</evidence>
<proteinExistence type="inferred from homology"/>
<dbReference type="CDD" id="cd05390">
    <property type="entry name" value="HypB"/>
    <property type="match status" value="1"/>
</dbReference>
<sequence>MKRIVVEKKILEKNDDIANSIRNLLDKNHIFSLNVMSSPGAGKTTLIERIVEALKPEYKIAAIDGDLDTQRDAQRIAALGIEAVQINTSGTCHLDSSMVQKALNDISLDLDLLIIENVGNLVCPASFYLGTHKNAVLISTPEGDDKVKKYPTMFNIADVVLINKMDIAQFVNFNVEKVENEIKELNPNAIIFKISAIKNESLSEFINWIKKNIELLKHQ</sequence>
<evidence type="ECO:0000256" key="4">
    <source>
        <dbReference type="ARBA" id="ARBA00022741"/>
    </source>
</evidence>
<dbReference type="Pfam" id="PF02492">
    <property type="entry name" value="cobW"/>
    <property type="match status" value="1"/>
</dbReference>
<dbReference type="PIRSF" id="PIRSF005624">
    <property type="entry name" value="Ni-bind_GTPase"/>
    <property type="match status" value="1"/>
</dbReference>
<dbReference type="RefSeq" id="WP_092129145.1">
    <property type="nucleotide sequence ID" value="NZ_FMYU01000009.1"/>
</dbReference>
<evidence type="ECO:0000256" key="2">
    <source>
        <dbReference type="ARBA" id="ARBA00022596"/>
    </source>
</evidence>
<dbReference type="PANTHER" id="PTHR30134:SF2">
    <property type="entry name" value="HYDROGENASE MATURATION FACTOR HYPB"/>
    <property type="match status" value="1"/>
</dbReference>
<dbReference type="Gene3D" id="3.40.50.300">
    <property type="entry name" value="P-loop containing nucleotide triphosphate hydrolases"/>
    <property type="match status" value="1"/>
</dbReference>
<dbReference type="InterPro" id="IPR004392">
    <property type="entry name" value="Hyd_mat_HypB"/>
</dbReference>
<keyword evidence="3" id="KW-0479">Metal-binding</keyword>
<evidence type="ECO:0000256" key="6">
    <source>
        <dbReference type="ARBA" id="ARBA00022833"/>
    </source>
</evidence>
<gene>
    <name evidence="9" type="ORF">SAMN05660835_01364</name>
</gene>
<name>A0A1G6PGC1_9BACT</name>
<evidence type="ECO:0000313" key="9">
    <source>
        <dbReference type="EMBL" id="SDC79078.1"/>
    </source>
</evidence>
<reference evidence="10" key="1">
    <citation type="submission" date="2016-10" db="EMBL/GenBank/DDBJ databases">
        <authorList>
            <person name="Varghese N."/>
            <person name="Submissions S."/>
        </authorList>
    </citation>
    <scope>NUCLEOTIDE SEQUENCE [LARGE SCALE GENOMIC DNA]</scope>
    <source>
        <strain evidence="10">DSM 8415</strain>
    </source>
</reference>
<evidence type="ECO:0000256" key="1">
    <source>
        <dbReference type="ARBA" id="ARBA00006211"/>
    </source>
</evidence>
<evidence type="ECO:0000313" key="10">
    <source>
        <dbReference type="Proteomes" id="UP000199411"/>
    </source>
</evidence>
<organism evidence="9 10">
    <name type="scientific">Desulfurella multipotens</name>
    <dbReference type="NCBI Taxonomy" id="79269"/>
    <lineage>
        <taxon>Bacteria</taxon>
        <taxon>Pseudomonadati</taxon>
        <taxon>Campylobacterota</taxon>
        <taxon>Desulfurellia</taxon>
        <taxon>Desulfurellales</taxon>
        <taxon>Desulfurellaceae</taxon>
        <taxon>Desulfurella</taxon>
    </lineage>
</organism>
<keyword evidence="6" id="KW-0862">Zinc</keyword>
<keyword evidence="4" id="KW-0547">Nucleotide-binding</keyword>
<comment type="similarity">
    <text evidence="1">Belongs to the SIMIBI class G3E GTPase family. HypB/HupM subfamily.</text>
</comment>
<dbReference type="AlphaFoldDB" id="A0A1G6PGC1"/>
<dbReference type="GO" id="GO:0003924">
    <property type="term" value="F:GTPase activity"/>
    <property type="evidence" value="ECO:0007669"/>
    <property type="project" value="InterPro"/>
</dbReference>